<dbReference type="CDD" id="cd01949">
    <property type="entry name" value="GGDEF"/>
    <property type="match status" value="1"/>
</dbReference>
<comment type="caution">
    <text evidence="5">The sequence shown here is derived from an EMBL/GenBank/DDBJ whole genome shotgun (WGS) entry which is preliminary data.</text>
</comment>
<evidence type="ECO:0000313" key="5">
    <source>
        <dbReference type="EMBL" id="KPL52471.1"/>
    </source>
</evidence>
<comment type="catalytic activity">
    <reaction evidence="2">
        <text>2 GTP = 3',3'-c-di-GMP + 2 diphosphate</text>
        <dbReference type="Rhea" id="RHEA:24898"/>
        <dbReference type="ChEBI" id="CHEBI:33019"/>
        <dbReference type="ChEBI" id="CHEBI:37565"/>
        <dbReference type="ChEBI" id="CHEBI:58805"/>
        <dbReference type="EC" id="2.7.7.65"/>
    </reaction>
</comment>
<reference evidence="5 6" key="1">
    <citation type="submission" date="2015-09" db="EMBL/GenBank/DDBJ databases">
        <authorList>
            <person name="Jackson K.R."/>
            <person name="Lunt B.L."/>
            <person name="Fisher J.N.B."/>
            <person name="Gardner A.V."/>
            <person name="Bailey M.E."/>
            <person name="Deus L.M."/>
            <person name="Earl A.S."/>
            <person name="Gibby P.D."/>
            <person name="Hartmann K.A."/>
            <person name="Liu J.E."/>
            <person name="Manci A.M."/>
            <person name="Nielsen D.A."/>
            <person name="Solomon M.B."/>
            <person name="Breakwell D.P."/>
            <person name="Burnett S.H."/>
            <person name="Grose J.H."/>
        </authorList>
    </citation>
    <scope>NUCLEOTIDE SEQUENCE [LARGE SCALE GENOMIC DNA]</scope>
    <source>
        <strain evidence="5 6">16</strain>
    </source>
</reference>
<dbReference type="PROSITE" id="PS50887">
    <property type="entry name" value="GGDEF"/>
    <property type="match status" value="1"/>
</dbReference>
<keyword evidence="3" id="KW-1133">Transmembrane helix</keyword>
<reference evidence="5 6" key="2">
    <citation type="submission" date="2015-10" db="EMBL/GenBank/DDBJ databases">
        <title>Draft Genome Sequence of Prosthecomicrobium hirschii ATCC 27832.</title>
        <authorList>
            <person name="Daniel J."/>
            <person name="Givan S.A."/>
            <person name="Brun Y.V."/>
            <person name="Brown P.J."/>
        </authorList>
    </citation>
    <scope>NUCLEOTIDE SEQUENCE [LARGE SCALE GENOMIC DNA]</scope>
    <source>
        <strain evidence="5 6">16</strain>
    </source>
</reference>
<feature type="transmembrane region" description="Helical" evidence="3">
    <location>
        <begin position="20"/>
        <end position="42"/>
    </location>
</feature>
<dbReference type="Gene3D" id="3.30.70.270">
    <property type="match status" value="1"/>
</dbReference>
<organism evidence="5 6">
    <name type="scientific">Prosthecodimorpha hirschii</name>
    <dbReference type="NCBI Taxonomy" id="665126"/>
    <lineage>
        <taxon>Bacteria</taxon>
        <taxon>Pseudomonadati</taxon>
        <taxon>Pseudomonadota</taxon>
        <taxon>Alphaproteobacteria</taxon>
        <taxon>Hyphomicrobiales</taxon>
        <taxon>Ancalomicrobiaceae</taxon>
        <taxon>Prosthecodimorpha</taxon>
    </lineage>
</organism>
<evidence type="ECO:0000256" key="3">
    <source>
        <dbReference type="SAM" id="Phobius"/>
    </source>
</evidence>
<feature type="transmembrane region" description="Helical" evidence="3">
    <location>
        <begin position="48"/>
        <end position="71"/>
    </location>
</feature>
<dbReference type="EMBL" id="LJYW01000001">
    <property type="protein sequence ID" value="KPL52471.1"/>
    <property type="molecule type" value="Genomic_DNA"/>
</dbReference>
<accession>A0A0P6W0B3</accession>
<dbReference type="SMART" id="SM00267">
    <property type="entry name" value="GGDEF"/>
    <property type="match status" value="1"/>
</dbReference>
<dbReference type="EC" id="2.7.7.65" evidence="1"/>
<keyword evidence="6" id="KW-1185">Reference proteome</keyword>
<dbReference type="NCBIfam" id="TIGR00254">
    <property type="entry name" value="GGDEF"/>
    <property type="match status" value="1"/>
</dbReference>
<name>A0A0P6W0B3_9HYPH</name>
<sequence length="261" mass="28255">MRGMNTIFLVRTQREVWRGVVGITLVCVVAATSAVVLSVWMVTGSLRMALVFMPAAVLIPLAIAPPVSWFAMSIVRLLTQTIERVDAYVRLDTLTGVLTRAVLLDQVREALPRGGCFLMIDADHFKTINDTHGHTVGDEALKRIAEVLRRTAPVDALIGRLGGEEFGIFLPGRREAEAAATADALCRAMRDQGRAVAGHDLAITISLGGAEHQAGDTLEATMRRADIALYHAKRAGRDRIHIAAATETMPALRIRSNFAPA</sequence>
<evidence type="ECO:0000259" key="4">
    <source>
        <dbReference type="PROSITE" id="PS50887"/>
    </source>
</evidence>
<evidence type="ECO:0000256" key="1">
    <source>
        <dbReference type="ARBA" id="ARBA00012528"/>
    </source>
</evidence>
<dbReference type="Pfam" id="PF00990">
    <property type="entry name" value="GGDEF"/>
    <property type="match status" value="1"/>
</dbReference>
<keyword evidence="3" id="KW-0812">Transmembrane</keyword>
<dbReference type="PANTHER" id="PTHR45138">
    <property type="entry name" value="REGULATORY COMPONENTS OF SENSORY TRANSDUCTION SYSTEM"/>
    <property type="match status" value="1"/>
</dbReference>
<dbReference type="Proteomes" id="UP000048984">
    <property type="component" value="Unassembled WGS sequence"/>
</dbReference>
<dbReference type="InterPro" id="IPR043128">
    <property type="entry name" value="Rev_trsase/Diguanyl_cyclase"/>
</dbReference>
<dbReference type="GO" id="GO:0052621">
    <property type="term" value="F:diguanylate cyclase activity"/>
    <property type="evidence" value="ECO:0007669"/>
    <property type="project" value="UniProtKB-EC"/>
</dbReference>
<dbReference type="PANTHER" id="PTHR45138:SF9">
    <property type="entry name" value="DIGUANYLATE CYCLASE DGCM-RELATED"/>
    <property type="match status" value="1"/>
</dbReference>
<feature type="domain" description="GGDEF" evidence="4">
    <location>
        <begin position="113"/>
        <end position="245"/>
    </location>
</feature>
<evidence type="ECO:0000256" key="2">
    <source>
        <dbReference type="ARBA" id="ARBA00034247"/>
    </source>
</evidence>
<keyword evidence="3" id="KW-0472">Membrane</keyword>
<evidence type="ECO:0000313" key="6">
    <source>
        <dbReference type="Proteomes" id="UP000048984"/>
    </source>
</evidence>
<dbReference type="STRING" id="665126.ABB55_09750"/>
<dbReference type="AlphaFoldDB" id="A0A0P6W0B3"/>
<dbReference type="SUPFAM" id="SSF55073">
    <property type="entry name" value="Nucleotide cyclase"/>
    <property type="match status" value="1"/>
</dbReference>
<dbReference type="InterPro" id="IPR050469">
    <property type="entry name" value="Diguanylate_Cyclase"/>
</dbReference>
<dbReference type="InterPro" id="IPR029787">
    <property type="entry name" value="Nucleotide_cyclase"/>
</dbReference>
<proteinExistence type="predicted"/>
<dbReference type="InterPro" id="IPR000160">
    <property type="entry name" value="GGDEF_dom"/>
</dbReference>
<gene>
    <name evidence="5" type="ORF">ABB55_09750</name>
</gene>
<protein>
    <recommendedName>
        <fullName evidence="1">diguanylate cyclase</fullName>
        <ecNumber evidence="1">2.7.7.65</ecNumber>
    </recommendedName>
</protein>